<evidence type="ECO:0000256" key="1">
    <source>
        <dbReference type="SAM" id="SignalP"/>
    </source>
</evidence>
<protein>
    <submittedName>
        <fullName evidence="2">Uncharacterized protein</fullName>
    </submittedName>
</protein>
<feature type="signal peptide" evidence="1">
    <location>
        <begin position="1"/>
        <end position="36"/>
    </location>
</feature>
<organism evidence="2">
    <name type="scientific">Chromera velia CCMP2878</name>
    <dbReference type="NCBI Taxonomy" id="1169474"/>
    <lineage>
        <taxon>Eukaryota</taxon>
        <taxon>Sar</taxon>
        <taxon>Alveolata</taxon>
        <taxon>Colpodellida</taxon>
        <taxon>Chromeraceae</taxon>
        <taxon>Chromera</taxon>
    </lineage>
</organism>
<gene>
    <name evidence="2" type="ORF">Cvel_14991</name>
</gene>
<feature type="chain" id="PRO_5005188069" evidence="1">
    <location>
        <begin position="37"/>
        <end position="146"/>
    </location>
</feature>
<dbReference type="EMBL" id="CDMZ01000100">
    <property type="protein sequence ID" value="CEM06618.1"/>
    <property type="molecule type" value="Genomic_DNA"/>
</dbReference>
<keyword evidence="1" id="KW-0732">Signal</keyword>
<accession>A0A0G4F443</accession>
<sequence length="146" mass="15755">MRFIRLLSPLPGGLSLSLSASVLTLTVLLLLSGAHGQGYGNGISKMTFSVSDPRECASFLEKYLPVEEERDSCPGGICPCATQGRVALFYDPPQSGVSMHSAETERETGMNSKEHFGIHAINCSQHETGDFPLKEMEEQVTHAIGN</sequence>
<evidence type="ECO:0000313" key="2">
    <source>
        <dbReference type="EMBL" id="CEM06618.1"/>
    </source>
</evidence>
<dbReference type="VEuPathDB" id="CryptoDB:Cvel_14991"/>
<name>A0A0G4F443_9ALVE</name>
<reference evidence="2" key="1">
    <citation type="submission" date="2014-11" db="EMBL/GenBank/DDBJ databases">
        <authorList>
            <person name="Otto D Thomas"/>
            <person name="Naeem Raeece"/>
        </authorList>
    </citation>
    <scope>NUCLEOTIDE SEQUENCE</scope>
</reference>
<dbReference type="AlphaFoldDB" id="A0A0G4F443"/>
<proteinExistence type="predicted"/>